<protein>
    <submittedName>
        <fullName evidence="4">tRNA (Uridine-5-oxyacetic acid methyl ester) 34 synthase</fullName>
    </submittedName>
</protein>
<dbReference type="CDD" id="cd02440">
    <property type="entry name" value="AdoMet_MTases"/>
    <property type="match status" value="1"/>
</dbReference>
<accession>A0A1W1C024</accession>
<evidence type="ECO:0000313" key="4">
    <source>
        <dbReference type="EMBL" id="SFV59061.1"/>
    </source>
</evidence>
<dbReference type="InterPro" id="IPR029063">
    <property type="entry name" value="SAM-dependent_MTases_sf"/>
</dbReference>
<dbReference type="PANTHER" id="PTHR43861">
    <property type="entry name" value="TRANS-ACONITATE 2-METHYLTRANSFERASE-RELATED"/>
    <property type="match status" value="1"/>
</dbReference>
<dbReference type="PIRSF" id="PIRSF006325">
    <property type="entry name" value="MeTrfase_bac"/>
    <property type="match status" value="1"/>
</dbReference>
<dbReference type="InterPro" id="IPR005271">
    <property type="entry name" value="CmoA"/>
</dbReference>
<dbReference type="PANTHER" id="PTHR43861:SF2">
    <property type="entry name" value="CARBOXY-S-ADENOSYL-L-METHIONINE SYNTHASE"/>
    <property type="match status" value="1"/>
</dbReference>
<organism evidence="4">
    <name type="scientific">hydrothermal vent metagenome</name>
    <dbReference type="NCBI Taxonomy" id="652676"/>
    <lineage>
        <taxon>unclassified sequences</taxon>
        <taxon>metagenomes</taxon>
        <taxon>ecological metagenomes</taxon>
    </lineage>
</organism>
<dbReference type="NCBIfam" id="TIGR00740">
    <property type="entry name" value="carboxy-S-adenosyl-L-methionine synthase CmoA"/>
    <property type="match status" value="1"/>
</dbReference>
<dbReference type="Gene3D" id="3.40.50.150">
    <property type="entry name" value="Vaccinia Virus protein VP39"/>
    <property type="match status" value="1"/>
</dbReference>
<dbReference type="AlphaFoldDB" id="A0A1W1C024"/>
<dbReference type="SUPFAM" id="SSF53335">
    <property type="entry name" value="S-adenosyl-L-methionine-dependent methyltransferases"/>
    <property type="match status" value="1"/>
</dbReference>
<dbReference type="InterPro" id="IPR041698">
    <property type="entry name" value="Methyltransf_25"/>
</dbReference>
<name>A0A1W1C024_9ZZZZ</name>
<keyword evidence="2" id="KW-0949">S-adenosyl-L-methionine</keyword>
<dbReference type="GO" id="GO:0016740">
    <property type="term" value="F:transferase activity"/>
    <property type="evidence" value="ECO:0007669"/>
    <property type="project" value="UniProtKB-KW"/>
</dbReference>
<proteinExistence type="inferred from homology"/>
<evidence type="ECO:0000256" key="2">
    <source>
        <dbReference type="ARBA" id="ARBA00022691"/>
    </source>
</evidence>
<gene>
    <name evidence="4" type="ORF">MNB_SUP05-5-1124</name>
</gene>
<sequence length="237" mass="27012">MKDNIYNKLQTNLIDFKFDKTVANVFEDMVNRSVPGYQTMLQMMPLFAQKYGTNNSNFYDLGCSLGAVSLNLNLGITKDNINIIAIDNAKSMVEKCRINTKKLKNIIVLEEDIQNSTITNASIVVLNLTLQFINPDKRLDLLKKIYQGLNKGGILLLSEKIHFSNPQQTLQNDLQLNFKRANGYSELEIAQKRSALENTLITDDENTHISRLKQAGFSDVFCYFQCFNFMSFIAIKN</sequence>
<evidence type="ECO:0000259" key="3">
    <source>
        <dbReference type="Pfam" id="PF13649"/>
    </source>
</evidence>
<keyword evidence="1" id="KW-0808">Transferase</keyword>
<dbReference type="EMBL" id="FPHJ01000024">
    <property type="protein sequence ID" value="SFV59061.1"/>
    <property type="molecule type" value="Genomic_DNA"/>
</dbReference>
<dbReference type="Pfam" id="PF13649">
    <property type="entry name" value="Methyltransf_25"/>
    <property type="match status" value="1"/>
</dbReference>
<dbReference type="GO" id="GO:0002098">
    <property type="term" value="P:tRNA wobble uridine modification"/>
    <property type="evidence" value="ECO:0007669"/>
    <property type="project" value="InterPro"/>
</dbReference>
<dbReference type="HAMAP" id="MF_01589">
    <property type="entry name" value="Cx_SAM_synthase"/>
    <property type="match status" value="1"/>
</dbReference>
<feature type="domain" description="Methyltransferase" evidence="3">
    <location>
        <begin position="60"/>
        <end position="153"/>
    </location>
</feature>
<reference evidence="4" key="1">
    <citation type="submission" date="2016-10" db="EMBL/GenBank/DDBJ databases">
        <authorList>
            <person name="de Groot N.N."/>
        </authorList>
    </citation>
    <scope>NUCLEOTIDE SEQUENCE</scope>
</reference>
<evidence type="ECO:0000256" key="1">
    <source>
        <dbReference type="ARBA" id="ARBA00022679"/>
    </source>
</evidence>